<evidence type="ECO:0000313" key="13">
    <source>
        <dbReference type="EMBL" id="KAJ6765644.1"/>
    </source>
</evidence>
<dbReference type="FunFam" id="3.10.20.30:FF:000014">
    <property type="entry name" value="Ferredoxin"/>
    <property type="match status" value="1"/>
</dbReference>
<evidence type="ECO:0000256" key="2">
    <source>
        <dbReference type="ARBA" id="ARBA00004229"/>
    </source>
</evidence>
<keyword evidence="9 11" id="KW-0408">Iron</keyword>
<keyword evidence="11" id="KW-0934">Plastid</keyword>
<dbReference type="CDD" id="cd00207">
    <property type="entry name" value="fer2"/>
    <property type="match status" value="1"/>
</dbReference>
<dbReference type="Proteomes" id="UP001151532">
    <property type="component" value="Chromosome 4"/>
</dbReference>
<proteinExistence type="inferred from homology"/>
<dbReference type="Pfam" id="PF00111">
    <property type="entry name" value="Fer2"/>
    <property type="match status" value="1"/>
</dbReference>
<dbReference type="PANTHER" id="PTHR43112:SF44">
    <property type="entry name" value="FERREDOXIN"/>
    <property type="match status" value="1"/>
</dbReference>
<keyword evidence="6 11" id="KW-0001">2Fe-2S</keyword>
<protein>
    <recommendedName>
        <fullName evidence="11">Ferredoxin</fullName>
    </recommendedName>
</protein>
<evidence type="ECO:0000256" key="7">
    <source>
        <dbReference type="ARBA" id="ARBA00022723"/>
    </source>
</evidence>
<name>A0A9Q1AC47_SALPP</name>
<evidence type="ECO:0000256" key="1">
    <source>
        <dbReference type="ARBA" id="ARBA00003532"/>
    </source>
</evidence>
<accession>A0A9Q1AC47</accession>
<comment type="function">
    <text evidence="1 11">Ferredoxins are iron-sulfur proteins that transfer electrons in a wide variety of metabolic reactions.</text>
</comment>
<keyword evidence="7 11" id="KW-0479">Metal-binding</keyword>
<comment type="similarity">
    <text evidence="3 11">Belongs to the 2Fe2S plant-type ferredoxin family.</text>
</comment>
<dbReference type="GO" id="GO:0009507">
    <property type="term" value="C:chloroplast"/>
    <property type="evidence" value="ECO:0007669"/>
    <property type="project" value="UniProtKB-SubCell"/>
</dbReference>
<dbReference type="PANTHER" id="PTHR43112">
    <property type="entry name" value="FERREDOXIN"/>
    <property type="match status" value="1"/>
</dbReference>
<evidence type="ECO:0000256" key="6">
    <source>
        <dbReference type="ARBA" id="ARBA00022714"/>
    </source>
</evidence>
<evidence type="ECO:0000256" key="10">
    <source>
        <dbReference type="ARBA" id="ARBA00023014"/>
    </source>
</evidence>
<comment type="subcellular location">
    <subcellularLocation>
        <location evidence="2 11">Plastid</location>
        <location evidence="2 11">Chloroplast</location>
    </subcellularLocation>
</comment>
<comment type="cofactor">
    <cofactor evidence="11">
        <name>[2Fe-2S] cluster</name>
        <dbReference type="ChEBI" id="CHEBI:190135"/>
    </cofactor>
    <text evidence="11">Binds 1 [2Fe-2S] cluster.</text>
</comment>
<dbReference type="NCBIfam" id="TIGR02008">
    <property type="entry name" value="fdx_plant"/>
    <property type="match status" value="1"/>
</dbReference>
<dbReference type="OrthoDB" id="1885901at2759"/>
<dbReference type="Gene3D" id="3.10.20.30">
    <property type="match status" value="1"/>
</dbReference>
<evidence type="ECO:0000256" key="11">
    <source>
        <dbReference type="RuleBase" id="RU364001"/>
    </source>
</evidence>
<dbReference type="GO" id="GO:0051537">
    <property type="term" value="F:2 iron, 2 sulfur cluster binding"/>
    <property type="evidence" value="ECO:0007669"/>
    <property type="project" value="UniProtKB-KW"/>
</dbReference>
<dbReference type="GO" id="GO:0046872">
    <property type="term" value="F:metal ion binding"/>
    <property type="evidence" value="ECO:0007669"/>
    <property type="project" value="UniProtKB-KW"/>
</dbReference>
<dbReference type="InterPro" id="IPR012675">
    <property type="entry name" value="Beta-grasp_dom_sf"/>
</dbReference>
<dbReference type="InterPro" id="IPR010241">
    <property type="entry name" value="Fd_pln"/>
</dbReference>
<reference evidence="13" key="2">
    <citation type="journal article" date="2023" name="Int. J. Mol. Sci.">
        <title>De Novo Assembly and Annotation of 11 Diverse Shrub Willow (Salix) Genomes Reveals Novel Gene Organization in Sex-Linked Regions.</title>
        <authorList>
            <person name="Hyden B."/>
            <person name="Feng K."/>
            <person name="Yates T.B."/>
            <person name="Jawdy S."/>
            <person name="Cereghino C."/>
            <person name="Smart L.B."/>
            <person name="Muchero W."/>
        </authorList>
    </citation>
    <scope>NUCLEOTIDE SEQUENCE</scope>
    <source>
        <tissue evidence="13">Shoot tip</tissue>
    </source>
</reference>
<dbReference type="EMBL" id="JAPFFK010000004">
    <property type="protein sequence ID" value="KAJ6765644.1"/>
    <property type="molecule type" value="Genomic_DNA"/>
</dbReference>
<evidence type="ECO:0000256" key="3">
    <source>
        <dbReference type="ARBA" id="ARBA00007874"/>
    </source>
</evidence>
<sequence>MSDGFLARSNQTKEASSLPRLLLFGRRGSAWGTCLLSLESLFLSEIPKATISASFANINITTPPFPRPPSPCLLSRTTTTPPNAPNINGLLVVGMDDLVYKNLYEMAAAIAAILHTGLQMTTVAVSSQSLLKAAAPQNQFTSTIVRRTSSLGSVKNVSKSFGLNCSANYKASMAVYKVKVITPEGEEHEFEAPDDTYILDAAENAGVELPYSCRAGACCTCGGKVASGSVDQSDGSFLDENQMKEGYLLTCTSYPLSDCVIHTHKEGDLC</sequence>
<gene>
    <name evidence="13" type="ORF">OIU79_021766</name>
</gene>
<evidence type="ECO:0000313" key="14">
    <source>
        <dbReference type="Proteomes" id="UP001151532"/>
    </source>
</evidence>
<comment type="caution">
    <text evidence="13">The sequence shown here is derived from an EMBL/GenBank/DDBJ whole genome shotgun (WGS) entry which is preliminary data.</text>
</comment>
<keyword evidence="4 11" id="KW-0813">Transport</keyword>
<evidence type="ECO:0000259" key="12">
    <source>
        <dbReference type="PROSITE" id="PS51085"/>
    </source>
</evidence>
<evidence type="ECO:0000256" key="4">
    <source>
        <dbReference type="ARBA" id="ARBA00022448"/>
    </source>
</evidence>
<dbReference type="InterPro" id="IPR036010">
    <property type="entry name" value="2Fe-2S_ferredoxin-like_sf"/>
</dbReference>
<dbReference type="PROSITE" id="PS51085">
    <property type="entry name" value="2FE2S_FER_2"/>
    <property type="match status" value="1"/>
</dbReference>
<keyword evidence="14" id="KW-1185">Reference proteome</keyword>
<dbReference type="SUPFAM" id="SSF54292">
    <property type="entry name" value="2Fe-2S ferredoxin-like"/>
    <property type="match status" value="1"/>
</dbReference>
<keyword evidence="8 11" id="KW-0249">Electron transport</keyword>
<dbReference type="InterPro" id="IPR001041">
    <property type="entry name" value="2Fe-2S_ferredoxin-type"/>
</dbReference>
<evidence type="ECO:0000256" key="9">
    <source>
        <dbReference type="ARBA" id="ARBA00023004"/>
    </source>
</evidence>
<keyword evidence="5 11" id="KW-0150">Chloroplast</keyword>
<evidence type="ECO:0000256" key="5">
    <source>
        <dbReference type="ARBA" id="ARBA00022528"/>
    </source>
</evidence>
<dbReference type="AlphaFoldDB" id="A0A9Q1AC47"/>
<dbReference type="GO" id="GO:0022900">
    <property type="term" value="P:electron transport chain"/>
    <property type="evidence" value="ECO:0007669"/>
    <property type="project" value="InterPro"/>
</dbReference>
<keyword evidence="10 11" id="KW-0411">Iron-sulfur</keyword>
<reference evidence="13" key="1">
    <citation type="submission" date="2022-11" db="EMBL/GenBank/DDBJ databases">
        <authorList>
            <person name="Hyden B.L."/>
            <person name="Feng K."/>
            <person name="Yates T."/>
            <person name="Jawdy S."/>
            <person name="Smart L.B."/>
            <person name="Muchero W."/>
        </authorList>
    </citation>
    <scope>NUCLEOTIDE SEQUENCE</scope>
    <source>
        <tissue evidence="13">Shoot tip</tissue>
    </source>
</reference>
<organism evidence="13 14">
    <name type="scientific">Salix purpurea</name>
    <name type="common">Purple osier willow</name>
    <dbReference type="NCBI Taxonomy" id="77065"/>
    <lineage>
        <taxon>Eukaryota</taxon>
        <taxon>Viridiplantae</taxon>
        <taxon>Streptophyta</taxon>
        <taxon>Embryophyta</taxon>
        <taxon>Tracheophyta</taxon>
        <taxon>Spermatophyta</taxon>
        <taxon>Magnoliopsida</taxon>
        <taxon>eudicotyledons</taxon>
        <taxon>Gunneridae</taxon>
        <taxon>Pentapetalae</taxon>
        <taxon>rosids</taxon>
        <taxon>fabids</taxon>
        <taxon>Malpighiales</taxon>
        <taxon>Salicaceae</taxon>
        <taxon>Saliceae</taxon>
        <taxon>Salix</taxon>
    </lineage>
</organism>
<feature type="domain" description="2Fe-2S ferredoxin-type" evidence="12">
    <location>
        <begin position="176"/>
        <end position="267"/>
    </location>
</feature>
<dbReference type="GO" id="GO:0009055">
    <property type="term" value="F:electron transfer activity"/>
    <property type="evidence" value="ECO:0007669"/>
    <property type="project" value="InterPro"/>
</dbReference>
<evidence type="ECO:0000256" key="8">
    <source>
        <dbReference type="ARBA" id="ARBA00022982"/>
    </source>
</evidence>